<dbReference type="SUPFAM" id="SSF51556">
    <property type="entry name" value="Metallo-dependent hydrolases"/>
    <property type="match status" value="1"/>
</dbReference>
<dbReference type="PROSITE" id="PS00485">
    <property type="entry name" value="A_DEAMINASE"/>
    <property type="match status" value="1"/>
</dbReference>
<dbReference type="Proteomes" id="UP000520767">
    <property type="component" value="Unassembled WGS sequence"/>
</dbReference>
<gene>
    <name evidence="7" type="ORF">FHR82_004470</name>
</gene>
<dbReference type="GO" id="GO:0009168">
    <property type="term" value="P:purine ribonucleoside monophosphate biosynthetic process"/>
    <property type="evidence" value="ECO:0007669"/>
    <property type="project" value="InterPro"/>
</dbReference>
<dbReference type="PANTHER" id="PTHR43114:SF6">
    <property type="entry name" value="ADENINE DEAMINASE"/>
    <property type="match status" value="1"/>
</dbReference>
<dbReference type="InterPro" id="IPR032466">
    <property type="entry name" value="Metal_Hydrolase"/>
</dbReference>
<comment type="similarity">
    <text evidence="2">Belongs to the metallo-dependent hydrolases superfamily. Adenosine and AMP deaminases family.</text>
</comment>
<dbReference type="InterPro" id="IPR001365">
    <property type="entry name" value="A_deaminase_dom"/>
</dbReference>
<keyword evidence="3" id="KW-0479">Metal-binding</keyword>
<dbReference type="Gene3D" id="3.20.20.140">
    <property type="entry name" value="Metal-dependent hydrolases"/>
    <property type="match status" value="1"/>
</dbReference>
<keyword evidence="4 7" id="KW-0378">Hydrolase</keyword>
<dbReference type="NCBIfam" id="TIGR01430">
    <property type="entry name" value="aden_deam"/>
    <property type="match status" value="1"/>
</dbReference>
<dbReference type="GO" id="GO:0046872">
    <property type="term" value="F:metal ion binding"/>
    <property type="evidence" value="ECO:0007669"/>
    <property type="project" value="UniProtKB-KW"/>
</dbReference>
<accession>A0A7W7Q7F1</accession>
<evidence type="ECO:0000256" key="5">
    <source>
        <dbReference type="ARBA" id="ARBA00022833"/>
    </source>
</evidence>
<evidence type="ECO:0000259" key="6">
    <source>
        <dbReference type="Pfam" id="PF00962"/>
    </source>
</evidence>
<evidence type="ECO:0000313" key="8">
    <source>
        <dbReference type="Proteomes" id="UP000520767"/>
    </source>
</evidence>
<dbReference type="Pfam" id="PF00962">
    <property type="entry name" value="A_deaminase"/>
    <property type="match status" value="1"/>
</dbReference>
<dbReference type="InterPro" id="IPR006330">
    <property type="entry name" value="Ado/ade_deaminase"/>
</dbReference>
<evidence type="ECO:0000256" key="2">
    <source>
        <dbReference type="ARBA" id="ARBA00006676"/>
    </source>
</evidence>
<evidence type="ECO:0000256" key="1">
    <source>
        <dbReference type="ARBA" id="ARBA00001947"/>
    </source>
</evidence>
<comment type="cofactor">
    <cofactor evidence="1">
        <name>Zn(2+)</name>
        <dbReference type="ChEBI" id="CHEBI:29105"/>
    </cofactor>
</comment>
<evidence type="ECO:0000256" key="3">
    <source>
        <dbReference type="ARBA" id="ARBA00022723"/>
    </source>
</evidence>
<reference evidence="7 8" key="1">
    <citation type="submission" date="2020-08" db="EMBL/GenBank/DDBJ databases">
        <title>Genomic Encyclopedia of Type Strains, Phase III (KMG-III): the genomes of soil and plant-associated and newly described type strains.</title>
        <authorList>
            <person name="Whitman W."/>
        </authorList>
    </citation>
    <scope>NUCLEOTIDE SEQUENCE [LARGE SCALE GENOMIC DNA]</scope>
    <source>
        <strain evidence="7 8">CECT 8960</strain>
    </source>
</reference>
<name>A0A7W7Q7F1_9PSEU</name>
<dbReference type="EMBL" id="JACHJQ010000004">
    <property type="protein sequence ID" value="MBB4908228.1"/>
    <property type="molecule type" value="Genomic_DNA"/>
</dbReference>
<protein>
    <submittedName>
        <fullName evidence="7">Adenosine deaminase</fullName>
        <ecNumber evidence="7">3.5.4.4</ecNumber>
    </submittedName>
</protein>
<dbReference type="GO" id="GO:0016814">
    <property type="term" value="F:hydrolase activity, acting on carbon-nitrogen (but not peptide) bonds, in cyclic amidines"/>
    <property type="evidence" value="ECO:0007669"/>
    <property type="project" value="UniProtKB-ARBA"/>
</dbReference>
<proteinExistence type="inferred from homology"/>
<keyword evidence="5" id="KW-0862">Zinc</keyword>
<dbReference type="PANTHER" id="PTHR43114">
    <property type="entry name" value="ADENINE DEAMINASE"/>
    <property type="match status" value="1"/>
</dbReference>
<keyword evidence="8" id="KW-1185">Reference proteome</keyword>
<comment type="caution">
    <text evidence="7">The sequence shown here is derived from an EMBL/GenBank/DDBJ whole genome shotgun (WGS) entry which is preliminary data.</text>
</comment>
<sequence length="331" mass="34470">MSLPTHSRDLKELPKAQLHLHLTGAMRPATLLELAGRHGIEVPPPLASGAGTWAAFQDRYDASRATLRTPADIARVIAEAAADDAADGCRWLEIQVDPTSYAPVFGGLEAVLEAVLAGAAAAPIPVGVLVASSWQRAPSHAVTLARLAARYAAFGVVGFGLSNDERGVWVGDFSRAFQVAADAGLPGAPHSGFYTPASHVRSCVELLGASRIGHGTSAADSPPVLELLAERQVTVEICPTSYPPFGVHSLSAVPVRTFLSAGVPVALSTDDPLLFGVGLAGQYAICRSELGLTDTELATLAADGIRASSAPETLKKTLLAEVDEWLTCDNK</sequence>
<dbReference type="EC" id="3.5.4.4" evidence="7"/>
<dbReference type="InterPro" id="IPR006650">
    <property type="entry name" value="A/AMP_deam_AS"/>
</dbReference>
<dbReference type="GO" id="GO:0019239">
    <property type="term" value="F:deaminase activity"/>
    <property type="evidence" value="ECO:0007669"/>
    <property type="project" value="InterPro"/>
</dbReference>
<evidence type="ECO:0000256" key="4">
    <source>
        <dbReference type="ARBA" id="ARBA00022801"/>
    </source>
</evidence>
<evidence type="ECO:0000313" key="7">
    <source>
        <dbReference type="EMBL" id="MBB4908228.1"/>
    </source>
</evidence>
<dbReference type="RefSeq" id="WP_221464028.1">
    <property type="nucleotide sequence ID" value="NZ_JACHJQ010000004.1"/>
</dbReference>
<feature type="domain" description="Adenosine deaminase" evidence="6">
    <location>
        <begin position="14"/>
        <end position="325"/>
    </location>
</feature>
<dbReference type="AlphaFoldDB" id="A0A7W7Q7F1"/>
<organism evidence="7 8">
    <name type="scientific">Actinophytocola algeriensis</name>
    <dbReference type="NCBI Taxonomy" id="1768010"/>
    <lineage>
        <taxon>Bacteria</taxon>
        <taxon>Bacillati</taxon>
        <taxon>Actinomycetota</taxon>
        <taxon>Actinomycetes</taxon>
        <taxon>Pseudonocardiales</taxon>
        <taxon>Pseudonocardiaceae</taxon>
    </lineage>
</organism>